<dbReference type="AlphaFoldDB" id="A0A290ZE25"/>
<evidence type="ECO:0000256" key="1">
    <source>
        <dbReference type="SAM" id="Phobius"/>
    </source>
</evidence>
<keyword evidence="1" id="KW-0472">Membrane</keyword>
<feature type="transmembrane region" description="Helical" evidence="1">
    <location>
        <begin position="40"/>
        <end position="64"/>
    </location>
</feature>
<evidence type="ECO:0008006" key="4">
    <source>
        <dbReference type="Google" id="ProtNLM"/>
    </source>
</evidence>
<protein>
    <recommendedName>
        <fullName evidence="4">Transmembrane transport protein</fullName>
    </recommendedName>
</protein>
<feature type="transmembrane region" description="Helical" evidence="1">
    <location>
        <begin position="311"/>
        <end position="329"/>
    </location>
</feature>
<keyword evidence="1" id="KW-0812">Transmembrane</keyword>
<gene>
    <name evidence="2" type="ORF">CNX65_31280</name>
</gene>
<proteinExistence type="predicted"/>
<accession>A0A290ZE25</accession>
<keyword evidence="1" id="KW-1133">Transmembrane helix</keyword>
<dbReference type="RefSeq" id="WP_096496944.1">
    <property type="nucleotide sequence ID" value="NZ_CP023445.1"/>
</dbReference>
<keyword evidence="3" id="KW-1185">Reference proteome</keyword>
<organism evidence="2 3">
    <name type="scientific">Actinosynnema pretiosum</name>
    <dbReference type="NCBI Taxonomy" id="42197"/>
    <lineage>
        <taxon>Bacteria</taxon>
        <taxon>Bacillati</taxon>
        <taxon>Actinomycetota</taxon>
        <taxon>Actinomycetes</taxon>
        <taxon>Pseudonocardiales</taxon>
        <taxon>Pseudonocardiaceae</taxon>
        <taxon>Actinosynnema</taxon>
    </lineage>
</organism>
<feature type="transmembrane region" description="Helical" evidence="1">
    <location>
        <begin position="129"/>
        <end position="158"/>
    </location>
</feature>
<sequence length="337" mass="36177">MSATTDSTTGKRAADRPGVRTRARVGWGDLAWLTWRQHRWTVLGTLAIALVGVAGMLLVRAAFLDEAANGYPAQGWGDYTGLGLTLPGGLMLYGTFIGAVWGAPMLAWEYDQRTNVVAWTQDLPVARWLVGKAVLLGAVAALIGAVLGGTAQLMANAINDVPRYVSVNMFEEGFEYHPALQAAYALFGFALGLAIAALVRRTVLAVGLTLVVGLLTKVVVELWLRGRYQSPHTTFAPVGEDIRPLGPAKDQALYFEGGYANADGVLGTVPPRCYGPESADQAWFQGCLKDSGLTHFLEQYHPAERLGTFRLIEGVLFLALAAALFAFALRRVKKAAA</sequence>
<feature type="transmembrane region" description="Helical" evidence="1">
    <location>
        <begin position="84"/>
        <end position="108"/>
    </location>
</feature>
<dbReference type="Proteomes" id="UP000218505">
    <property type="component" value="Chromosome"/>
</dbReference>
<evidence type="ECO:0000313" key="2">
    <source>
        <dbReference type="EMBL" id="ATE57223.1"/>
    </source>
</evidence>
<feature type="transmembrane region" description="Helical" evidence="1">
    <location>
        <begin position="203"/>
        <end position="224"/>
    </location>
</feature>
<reference evidence="2" key="1">
    <citation type="submission" date="2017-09" db="EMBL/GenBank/DDBJ databases">
        <title>Complete Genome Sequence of ansamitocin-producing Bacterium Actinosynnema pretiosum X47.</title>
        <authorList>
            <person name="Cao G."/>
            <person name="Zong G."/>
            <person name="Zhong C."/>
            <person name="Fu J."/>
        </authorList>
    </citation>
    <scope>NUCLEOTIDE SEQUENCE [LARGE SCALE GENOMIC DNA]</scope>
    <source>
        <strain evidence="2">X47</strain>
    </source>
</reference>
<evidence type="ECO:0000313" key="3">
    <source>
        <dbReference type="Proteomes" id="UP000218505"/>
    </source>
</evidence>
<name>A0A290ZE25_9PSEU</name>
<dbReference type="KEGG" id="apre:CNX65_31280"/>
<dbReference type="EMBL" id="CP023445">
    <property type="protein sequence ID" value="ATE57223.1"/>
    <property type="molecule type" value="Genomic_DNA"/>
</dbReference>
<feature type="transmembrane region" description="Helical" evidence="1">
    <location>
        <begin position="178"/>
        <end position="196"/>
    </location>
</feature>